<feature type="transmembrane region" description="Helical" evidence="1">
    <location>
        <begin position="240"/>
        <end position="258"/>
    </location>
</feature>
<keyword evidence="3" id="KW-1185">Reference proteome</keyword>
<evidence type="ECO:0000256" key="1">
    <source>
        <dbReference type="SAM" id="Phobius"/>
    </source>
</evidence>
<keyword evidence="1" id="KW-0812">Transmembrane</keyword>
<accession>A0AAV1DWA0</accession>
<evidence type="ECO:0000313" key="2">
    <source>
        <dbReference type="EMBL" id="CAI9112206.1"/>
    </source>
</evidence>
<evidence type="ECO:0000313" key="3">
    <source>
        <dbReference type="Proteomes" id="UP001161247"/>
    </source>
</evidence>
<keyword evidence="1" id="KW-0472">Membrane</keyword>
<feature type="transmembrane region" description="Helical" evidence="1">
    <location>
        <begin position="28"/>
        <end position="53"/>
    </location>
</feature>
<protein>
    <submittedName>
        <fullName evidence="2">OLC1v1012621C1</fullName>
    </submittedName>
</protein>
<organism evidence="2 3">
    <name type="scientific">Oldenlandia corymbosa var. corymbosa</name>
    <dbReference type="NCBI Taxonomy" id="529605"/>
    <lineage>
        <taxon>Eukaryota</taxon>
        <taxon>Viridiplantae</taxon>
        <taxon>Streptophyta</taxon>
        <taxon>Embryophyta</taxon>
        <taxon>Tracheophyta</taxon>
        <taxon>Spermatophyta</taxon>
        <taxon>Magnoliopsida</taxon>
        <taxon>eudicotyledons</taxon>
        <taxon>Gunneridae</taxon>
        <taxon>Pentapetalae</taxon>
        <taxon>asterids</taxon>
        <taxon>lamiids</taxon>
        <taxon>Gentianales</taxon>
        <taxon>Rubiaceae</taxon>
        <taxon>Rubioideae</taxon>
        <taxon>Spermacoceae</taxon>
        <taxon>Hedyotis-Oldenlandia complex</taxon>
        <taxon>Oldenlandia</taxon>
    </lineage>
</organism>
<dbReference type="AlphaFoldDB" id="A0AAV1DWA0"/>
<dbReference type="Proteomes" id="UP001161247">
    <property type="component" value="Chromosome 7"/>
</dbReference>
<reference evidence="2" key="1">
    <citation type="submission" date="2023-03" db="EMBL/GenBank/DDBJ databases">
        <authorList>
            <person name="Julca I."/>
        </authorList>
    </citation>
    <scope>NUCLEOTIDE SEQUENCE</scope>
</reference>
<keyword evidence="1" id="KW-1133">Transmembrane helix</keyword>
<sequence length="262" mass="30508">MEAMIKGDRQIKNLEGDDNKAARRRNSFTYLIIFFIVLFTILIVSIISIFVFITKDIKTVSYSSASQPDNQQIRTRTISKFFLLLQAAFKELDDVISSKEMSLSTVKYSKNPKGLKLVLLQECDGLIRESMRLVNLSLEIVRGADRHHRRGDEIFRVTKTRDDLKELMANATENMRRCLNPLMEDVGLQGLRMKMLKATKYLKSCLEILAMMDRRSNGKLSQTHLFQGFGRFDYEGIFKVLLYGSPYYFFLLLLYWLIKLLR</sequence>
<dbReference type="EMBL" id="OX459124">
    <property type="protein sequence ID" value="CAI9112206.1"/>
    <property type="molecule type" value="Genomic_DNA"/>
</dbReference>
<name>A0AAV1DWA0_OLDCO</name>
<proteinExistence type="predicted"/>
<gene>
    <name evidence="2" type="ORF">OLC1_LOCUS19443</name>
</gene>